<dbReference type="Pfam" id="PF00579">
    <property type="entry name" value="tRNA-synt_1b"/>
    <property type="match status" value="1"/>
</dbReference>
<dbReference type="AlphaFoldDB" id="A0A1V5ZRE6"/>
<dbReference type="GO" id="GO:0006418">
    <property type="term" value="P:tRNA aminoacylation for protein translation"/>
    <property type="evidence" value="ECO:0007669"/>
    <property type="project" value="InterPro"/>
</dbReference>
<keyword evidence="3" id="KW-0067">ATP-binding</keyword>
<accession>A0A1V5ZRE6</accession>
<organism evidence="6">
    <name type="scientific">candidate division CPR1 bacterium ADurb.Bin160</name>
    <dbReference type="NCBI Taxonomy" id="1852826"/>
    <lineage>
        <taxon>Bacteria</taxon>
        <taxon>candidate division CPR1</taxon>
    </lineage>
</organism>
<dbReference type="InterPro" id="IPR002305">
    <property type="entry name" value="aa-tRNA-synth_Ic"/>
</dbReference>
<keyword evidence="2" id="KW-0547">Nucleotide-binding</keyword>
<protein>
    <submittedName>
        <fullName evidence="6">Tryptophan--tRNA ligase</fullName>
        <ecNumber evidence="6">6.1.1.2</ecNumber>
    </submittedName>
</protein>
<evidence type="ECO:0000256" key="2">
    <source>
        <dbReference type="ARBA" id="ARBA00022741"/>
    </source>
</evidence>
<sequence>MSKSYNNYIGLLDDEATILKKIKQIPTGSQTVEESKNPDECNVYNLCKLFLTETEDKELRAKYLA</sequence>
<gene>
    <name evidence="6" type="primary">trpS_1</name>
    <name evidence="6" type="ORF">BWY04_00087</name>
</gene>
<dbReference type="GO" id="GO:0005524">
    <property type="term" value="F:ATP binding"/>
    <property type="evidence" value="ECO:0007669"/>
    <property type="project" value="UniProtKB-KW"/>
</dbReference>
<name>A0A1V5ZRE6_9BACT</name>
<keyword evidence="4" id="KW-0648">Protein biosynthesis</keyword>
<evidence type="ECO:0000313" key="6">
    <source>
        <dbReference type="EMBL" id="OQB42651.1"/>
    </source>
</evidence>
<dbReference type="EMBL" id="MWDB01000001">
    <property type="protein sequence ID" value="OQB42651.1"/>
    <property type="molecule type" value="Genomic_DNA"/>
</dbReference>
<evidence type="ECO:0000256" key="3">
    <source>
        <dbReference type="ARBA" id="ARBA00022840"/>
    </source>
</evidence>
<dbReference type="Gene3D" id="1.10.240.10">
    <property type="entry name" value="Tyrosyl-Transfer RNA Synthetase"/>
    <property type="match status" value="1"/>
</dbReference>
<keyword evidence="1 6" id="KW-0436">Ligase</keyword>
<proteinExistence type="predicted"/>
<dbReference type="Proteomes" id="UP000485621">
    <property type="component" value="Unassembled WGS sequence"/>
</dbReference>
<dbReference type="EC" id="6.1.1.2" evidence="6"/>
<evidence type="ECO:0000256" key="4">
    <source>
        <dbReference type="ARBA" id="ARBA00022917"/>
    </source>
</evidence>
<dbReference type="GO" id="GO:0004830">
    <property type="term" value="F:tryptophan-tRNA ligase activity"/>
    <property type="evidence" value="ECO:0007669"/>
    <property type="project" value="UniProtKB-EC"/>
</dbReference>
<reference evidence="6" key="1">
    <citation type="submission" date="2017-02" db="EMBL/GenBank/DDBJ databases">
        <title>Delving into the versatile metabolic prowess of the omnipresent phylum Bacteroidetes.</title>
        <authorList>
            <person name="Nobu M.K."/>
            <person name="Mei R."/>
            <person name="Narihiro T."/>
            <person name="Kuroda K."/>
            <person name="Liu W.-T."/>
        </authorList>
    </citation>
    <scope>NUCLEOTIDE SEQUENCE</scope>
    <source>
        <strain evidence="6">ADurb.Bin160</strain>
    </source>
</reference>
<evidence type="ECO:0000256" key="1">
    <source>
        <dbReference type="ARBA" id="ARBA00022598"/>
    </source>
</evidence>
<keyword evidence="5" id="KW-0030">Aminoacyl-tRNA synthetase</keyword>
<comment type="caution">
    <text evidence="6">The sequence shown here is derived from an EMBL/GenBank/DDBJ whole genome shotgun (WGS) entry which is preliminary data.</text>
</comment>
<evidence type="ECO:0000256" key="5">
    <source>
        <dbReference type="ARBA" id="ARBA00023146"/>
    </source>
</evidence>
<dbReference type="SUPFAM" id="SSF52374">
    <property type="entry name" value="Nucleotidylyl transferase"/>
    <property type="match status" value="1"/>
</dbReference>